<reference evidence="1" key="1">
    <citation type="journal article" date="2014" name="Genome Biol. Evol.">
        <title>Pangenome evidence for extensive interdomain horizontal transfer affecting lineage core and shell genes in uncultured planktonic thaumarchaeota and euryarchaeota.</title>
        <authorList>
            <person name="Deschamps P."/>
            <person name="Zivanovic Y."/>
            <person name="Moreira D."/>
            <person name="Rodriguez-Valera F."/>
            <person name="Lopez-Garcia P."/>
        </authorList>
    </citation>
    <scope>NUCLEOTIDE SEQUENCE</scope>
</reference>
<evidence type="ECO:0000313" key="1">
    <source>
        <dbReference type="EMBL" id="AIF10309.1"/>
    </source>
</evidence>
<protein>
    <submittedName>
        <fullName evidence="1">Uncharacterized protein</fullName>
    </submittedName>
</protein>
<dbReference type="EMBL" id="KF900887">
    <property type="protein sequence ID" value="AIF10309.1"/>
    <property type="molecule type" value="Genomic_DNA"/>
</dbReference>
<name>A0A075H2F5_9ARCH</name>
<organism evidence="1">
    <name type="scientific">uncultured marine thaumarchaeote KM3_45_A02</name>
    <dbReference type="NCBI Taxonomy" id="1456154"/>
    <lineage>
        <taxon>Archaea</taxon>
        <taxon>Nitrososphaerota</taxon>
        <taxon>environmental samples</taxon>
    </lineage>
</organism>
<sequence>MKEFVMLLLGIIFVALITSSVPSSAIDDTSTKNSKFEIYLHTVVRNAQGELINVAETSQCKFGMNCSIYLPHEITDYAFDTLLGKKEIITIGDIKYEKVQFNTSSKYIELFDVHDRELTGIWEVEVCGEPIKKYGYECVKVFWSRTSVVYLEMGDVTTVYWTILRQIN</sequence>
<proteinExistence type="predicted"/>
<dbReference type="AlphaFoldDB" id="A0A075H2F5"/>
<accession>A0A075H2F5</accession>